<keyword evidence="8" id="KW-0804">Transcription</keyword>
<keyword evidence="2" id="KW-0444">Lipid biosynthesis</keyword>
<feature type="domain" description="HTH deoR-type" evidence="9">
    <location>
        <begin position="11"/>
        <end position="46"/>
    </location>
</feature>
<keyword evidence="3" id="KW-0276">Fatty acid metabolism</keyword>
<keyword evidence="4" id="KW-0805">Transcription regulation</keyword>
<dbReference type="AlphaFoldDB" id="A0A0L6JJI4"/>
<sequence length="191" mass="21852">MSRPSLHKKERHKTLIEKIKQDPFLTDEELAEKFSVSIPTIRLDRLELGIPELRERVKNVAEESYGKVKSLQVKDFFGELLDITLGKYGISILQTDDSMAFEKTKIIRGHFIYSMAESLAIAVIDAHVALVGVANIKYKMPVYSGNKLVAKAEVKRQKSNNYIVWVKITEKQVEVFRGKFILVSLEKVDKK</sequence>
<dbReference type="Gene3D" id="3.10.129.10">
    <property type="entry name" value="Hotdog Thioesterase"/>
    <property type="match status" value="1"/>
</dbReference>
<dbReference type="InterPro" id="IPR017275">
    <property type="entry name" value="Transcription_factor_FapR"/>
</dbReference>
<keyword evidence="7" id="KW-0275">Fatty acid biosynthesis</keyword>
<dbReference type="SUPFAM" id="SSF54637">
    <property type="entry name" value="Thioesterase/thiol ester dehydrase-isomerase"/>
    <property type="match status" value="1"/>
</dbReference>
<evidence type="ECO:0000256" key="8">
    <source>
        <dbReference type="ARBA" id="ARBA00023163"/>
    </source>
</evidence>
<keyword evidence="1" id="KW-0678">Repressor</keyword>
<evidence type="ECO:0000313" key="11">
    <source>
        <dbReference type="Proteomes" id="UP000036923"/>
    </source>
</evidence>
<protein>
    <submittedName>
        <fullName evidence="10">Regulatory protein DeoR</fullName>
    </submittedName>
</protein>
<keyword evidence="5" id="KW-0443">Lipid metabolism</keyword>
<dbReference type="OrthoDB" id="1706183at2"/>
<evidence type="ECO:0000256" key="7">
    <source>
        <dbReference type="ARBA" id="ARBA00023160"/>
    </source>
</evidence>
<dbReference type="GO" id="GO:0045892">
    <property type="term" value="P:negative regulation of DNA-templated transcription"/>
    <property type="evidence" value="ECO:0007669"/>
    <property type="project" value="InterPro"/>
</dbReference>
<reference evidence="11" key="1">
    <citation type="submission" date="2015-07" db="EMBL/GenBank/DDBJ databases">
        <title>Near-Complete Genome Sequence of the Cellulolytic Bacterium Bacteroides (Pseudobacteroides) cellulosolvens ATCC 35603.</title>
        <authorList>
            <person name="Dassa B."/>
            <person name="Utturkar S.M."/>
            <person name="Klingeman D.M."/>
            <person name="Hurt R.A."/>
            <person name="Keller M."/>
            <person name="Xu J."/>
            <person name="Reddy Y.H.K."/>
            <person name="Borovok I."/>
            <person name="Grinberg I.R."/>
            <person name="Lamed R."/>
            <person name="Zhivin O."/>
            <person name="Bayer E.A."/>
            <person name="Brown S.D."/>
        </authorList>
    </citation>
    <scope>NUCLEOTIDE SEQUENCE [LARGE SCALE GENOMIC DNA]</scope>
    <source>
        <strain evidence="11">DSM 2933</strain>
    </source>
</reference>
<dbReference type="NCBIfam" id="NF003359">
    <property type="entry name" value="PRK04424.1"/>
    <property type="match status" value="1"/>
</dbReference>
<evidence type="ECO:0000256" key="3">
    <source>
        <dbReference type="ARBA" id="ARBA00022832"/>
    </source>
</evidence>
<accession>A0A0L6JJI4</accession>
<dbReference type="GO" id="GO:0003700">
    <property type="term" value="F:DNA-binding transcription factor activity"/>
    <property type="evidence" value="ECO:0007669"/>
    <property type="project" value="InterPro"/>
</dbReference>
<organism evidence="10 11">
    <name type="scientific">Pseudobacteroides cellulosolvens ATCC 35603 = DSM 2933</name>
    <dbReference type="NCBI Taxonomy" id="398512"/>
    <lineage>
        <taxon>Bacteria</taxon>
        <taxon>Bacillati</taxon>
        <taxon>Bacillota</taxon>
        <taxon>Clostridia</taxon>
        <taxon>Eubacteriales</taxon>
        <taxon>Oscillospiraceae</taxon>
        <taxon>Pseudobacteroides</taxon>
    </lineage>
</organism>
<dbReference type="STRING" id="398512.Bccel_1303"/>
<name>A0A0L6JJI4_9FIRM</name>
<dbReference type="InterPro" id="IPR036390">
    <property type="entry name" value="WH_DNA-bd_sf"/>
</dbReference>
<evidence type="ECO:0000256" key="6">
    <source>
        <dbReference type="ARBA" id="ARBA00023125"/>
    </source>
</evidence>
<dbReference type="PIRSF" id="PIRSF037733">
    <property type="entry name" value="Transcription_factor_FapR"/>
    <property type="match status" value="1"/>
</dbReference>
<evidence type="ECO:0000256" key="4">
    <source>
        <dbReference type="ARBA" id="ARBA00023015"/>
    </source>
</evidence>
<proteinExistence type="predicted"/>
<evidence type="ECO:0000313" key="10">
    <source>
        <dbReference type="EMBL" id="KNY26041.1"/>
    </source>
</evidence>
<dbReference type="GO" id="GO:0006633">
    <property type="term" value="P:fatty acid biosynthetic process"/>
    <property type="evidence" value="ECO:0007669"/>
    <property type="project" value="UniProtKB-KW"/>
</dbReference>
<evidence type="ECO:0000256" key="5">
    <source>
        <dbReference type="ARBA" id="ARBA00023098"/>
    </source>
</evidence>
<dbReference type="EMBL" id="LGTC01000001">
    <property type="protein sequence ID" value="KNY26041.1"/>
    <property type="molecule type" value="Genomic_DNA"/>
</dbReference>
<dbReference type="Gene3D" id="1.10.10.10">
    <property type="entry name" value="Winged helix-like DNA-binding domain superfamily/Winged helix DNA-binding domain"/>
    <property type="match status" value="1"/>
</dbReference>
<keyword evidence="11" id="KW-1185">Reference proteome</keyword>
<dbReference type="Pfam" id="PF08220">
    <property type="entry name" value="HTH_DeoR"/>
    <property type="match status" value="1"/>
</dbReference>
<dbReference type="GO" id="GO:0003677">
    <property type="term" value="F:DNA binding"/>
    <property type="evidence" value="ECO:0007669"/>
    <property type="project" value="UniProtKB-KW"/>
</dbReference>
<dbReference type="GO" id="GO:0045717">
    <property type="term" value="P:negative regulation of fatty acid biosynthetic process"/>
    <property type="evidence" value="ECO:0007669"/>
    <property type="project" value="InterPro"/>
</dbReference>
<evidence type="ECO:0000256" key="1">
    <source>
        <dbReference type="ARBA" id="ARBA00022491"/>
    </source>
</evidence>
<comment type="caution">
    <text evidence="10">The sequence shown here is derived from an EMBL/GenBank/DDBJ whole genome shotgun (WGS) entry which is preliminary data.</text>
</comment>
<evidence type="ECO:0000259" key="9">
    <source>
        <dbReference type="Pfam" id="PF08220"/>
    </source>
</evidence>
<gene>
    <name evidence="10" type="ORF">Bccel_1303</name>
</gene>
<dbReference type="SUPFAM" id="SSF46785">
    <property type="entry name" value="Winged helix' DNA-binding domain"/>
    <property type="match status" value="1"/>
</dbReference>
<dbReference type="InterPro" id="IPR036388">
    <property type="entry name" value="WH-like_DNA-bd_sf"/>
</dbReference>
<evidence type="ECO:0000256" key="2">
    <source>
        <dbReference type="ARBA" id="ARBA00022516"/>
    </source>
</evidence>
<dbReference type="CDD" id="cd03440">
    <property type="entry name" value="hot_dog"/>
    <property type="match status" value="1"/>
</dbReference>
<dbReference type="InterPro" id="IPR001034">
    <property type="entry name" value="DeoR_HTH"/>
</dbReference>
<dbReference type="PATRIC" id="fig|398512.5.peg.1354"/>
<dbReference type="InterPro" id="IPR029069">
    <property type="entry name" value="HotDog_dom_sf"/>
</dbReference>
<dbReference type="Proteomes" id="UP000036923">
    <property type="component" value="Unassembled WGS sequence"/>
</dbReference>
<dbReference type="eggNOG" id="COG1349">
    <property type="taxonomic scope" value="Bacteria"/>
</dbReference>
<dbReference type="RefSeq" id="WP_036944339.1">
    <property type="nucleotide sequence ID" value="NZ_JQKC01000027.1"/>
</dbReference>
<keyword evidence="6" id="KW-0238">DNA-binding</keyword>